<proteinExistence type="predicted"/>
<protein>
    <submittedName>
        <fullName evidence="2">Uncharacterized protein</fullName>
    </submittedName>
</protein>
<dbReference type="EMBL" id="KQ965737">
    <property type="protein sequence ID" value="KXS19896.1"/>
    <property type="molecule type" value="Genomic_DNA"/>
</dbReference>
<keyword evidence="3" id="KW-1185">Reference proteome</keyword>
<feature type="region of interest" description="Disordered" evidence="1">
    <location>
        <begin position="80"/>
        <end position="157"/>
    </location>
</feature>
<evidence type="ECO:0000313" key="3">
    <source>
        <dbReference type="Proteomes" id="UP000070544"/>
    </source>
</evidence>
<dbReference type="Proteomes" id="UP000070544">
    <property type="component" value="Unassembled WGS sequence"/>
</dbReference>
<name>A0A139AT34_GONPJ</name>
<reference evidence="2 3" key="1">
    <citation type="journal article" date="2015" name="Genome Biol. Evol.">
        <title>Phylogenomic analyses indicate that early fungi evolved digesting cell walls of algal ancestors of land plants.</title>
        <authorList>
            <person name="Chang Y."/>
            <person name="Wang S."/>
            <person name="Sekimoto S."/>
            <person name="Aerts A.L."/>
            <person name="Choi C."/>
            <person name="Clum A."/>
            <person name="LaButti K.M."/>
            <person name="Lindquist E.A."/>
            <person name="Yee Ngan C."/>
            <person name="Ohm R.A."/>
            <person name="Salamov A.A."/>
            <person name="Grigoriev I.V."/>
            <person name="Spatafora J.W."/>
            <person name="Berbee M.L."/>
        </authorList>
    </citation>
    <scope>NUCLEOTIDE SEQUENCE [LARGE SCALE GENOMIC DNA]</scope>
    <source>
        <strain evidence="2 3">JEL478</strain>
    </source>
</reference>
<evidence type="ECO:0000256" key="1">
    <source>
        <dbReference type="SAM" id="MobiDB-lite"/>
    </source>
</evidence>
<feature type="compositionally biased region" description="Basic and acidic residues" evidence="1">
    <location>
        <begin position="84"/>
        <end position="98"/>
    </location>
</feature>
<evidence type="ECO:0000313" key="2">
    <source>
        <dbReference type="EMBL" id="KXS19896.1"/>
    </source>
</evidence>
<accession>A0A139AT34</accession>
<organism evidence="2 3">
    <name type="scientific">Gonapodya prolifera (strain JEL478)</name>
    <name type="common">Monoblepharis prolifera</name>
    <dbReference type="NCBI Taxonomy" id="1344416"/>
    <lineage>
        <taxon>Eukaryota</taxon>
        <taxon>Fungi</taxon>
        <taxon>Fungi incertae sedis</taxon>
        <taxon>Chytridiomycota</taxon>
        <taxon>Chytridiomycota incertae sedis</taxon>
        <taxon>Monoblepharidomycetes</taxon>
        <taxon>Monoblepharidales</taxon>
        <taxon>Gonapodyaceae</taxon>
        <taxon>Gonapodya</taxon>
    </lineage>
</organism>
<dbReference type="AlphaFoldDB" id="A0A139AT34"/>
<feature type="compositionally biased region" description="Basic and acidic residues" evidence="1">
    <location>
        <begin position="136"/>
        <end position="150"/>
    </location>
</feature>
<gene>
    <name evidence="2" type="ORF">M427DRAFT_432717</name>
</gene>
<sequence>MAETDTDQETFKSRIEMSLNLARQTAASWVTGDWPDDDPNEEISATTIMGKSNRLGLGAKASTLPKPSLVDEHLKKKLIGSAIRKSEKADANSDKGKTGETAGRATTSKSVSEEDSKLSAVGKAKKESAGTQGLDPNRKRTQTDVLEHYLSKKRKPH</sequence>